<dbReference type="InterPro" id="IPR000863">
    <property type="entry name" value="Sulfotransferase_dom"/>
</dbReference>
<evidence type="ECO:0000313" key="6">
    <source>
        <dbReference type="EMBL" id="KAJ8613129.1"/>
    </source>
</evidence>
<name>A0AAD7UPG6_9STRA</name>
<organism evidence="6 7">
    <name type="scientific">Chrysophaeum taylorii</name>
    <dbReference type="NCBI Taxonomy" id="2483200"/>
    <lineage>
        <taxon>Eukaryota</taxon>
        <taxon>Sar</taxon>
        <taxon>Stramenopiles</taxon>
        <taxon>Ochrophyta</taxon>
        <taxon>Pelagophyceae</taxon>
        <taxon>Pelagomonadales</taxon>
        <taxon>Pelagomonadaceae</taxon>
        <taxon>Chrysophaeum</taxon>
    </lineage>
</organism>
<keyword evidence="4" id="KW-0732">Signal</keyword>
<evidence type="ECO:0000259" key="5">
    <source>
        <dbReference type="Pfam" id="PF00685"/>
    </source>
</evidence>
<feature type="region of interest" description="Disordered" evidence="3">
    <location>
        <begin position="398"/>
        <end position="421"/>
    </location>
</feature>
<feature type="chain" id="PRO_5042105964" description="Sulfotransferase domain-containing protein" evidence="4">
    <location>
        <begin position="19"/>
        <end position="497"/>
    </location>
</feature>
<dbReference type="InterPro" id="IPR027417">
    <property type="entry name" value="P-loop_NTPase"/>
</dbReference>
<gene>
    <name evidence="6" type="ORF">CTAYLR_004820</name>
</gene>
<evidence type="ECO:0000313" key="7">
    <source>
        <dbReference type="Proteomes" id="UP001230188"/>
    </source>
</evidence>
<evidence type="ECO:0000256" key="2">
    <source>
        <dbReference type="ARBA" id="ARBA00022679"/>
    </source>
</evidence>
<evidence type="ECO:0000256" key="3">
    <source>
        <dbReference type="SAM" id="MobiDB-lite"/>
    </source>
</evidence>
<dbReference type="PANTHER" id="PTHR11783">
    <property type="entry name" value="SULFOTRANSFERASE SULT"/>
    <property type="match status" value="1"/>
</dbReference>
<dbReference type="EMBL" id="JAQMWT010000036">
    <property type="protein sequence ID" value="KAJ8613129.1"/>
    <property type="molecule type" value="Genomic_DNA"/>
</dbReference>
<dbReference type="SUPFAM" id="SSF52540">
    <property type="entry name" value="P-loop containing nucleoside triphosphate hydrolases"/>
    <property type="match status" value="1"/>
</dbReference>
<comment type="caution">
    <text evidence="6">The sequence shown here is derived from an EMBL/GenBank/DDBJ whole genome shotgun (WGS) entry which is preliminary data.</text>
</comment>
<dbReference type="Gene3D" id="3.40.50.300">
    <property type="entry name" value="P-loop containing nucleotide triphosphate hydrolases"/>
    <property type="match status" value="2"/>
</dbReference>
<dbReference type="Proteomes" id="UP001230188">
    <property type="component" value="Unassembled WGS sequence"/>
</dbReference>
<reference evidence="6" key="1">
    <citation type="submission" date="2023-01" db="EMBL/GenBank/DDBJ databases">
        <title>Metagenome sequencing of chrysophaentin producing Chrysophaeum taylorii.</title>
        <authorList>
            <person name="Davison J."/>
            <person name="Bewley C."/>
        </authorList>
    </citation>
    <scope>NUCLEOTIDE SEQUENCE</scope>
    <source>
        <strain evidence="6">NIES-1699</strain>
    </source>
</reference>
<evidence type="ECO:0000256" key="4">
    <source>
        <dbReference type="SAM" id="SignalP"/>
    </source>
</evidence>
<keyword evidence="7" id="KW-1185">Reference proteome</keyword>
<feature type="signal peptide" evidence="4">
    <location>
        <begin position="1"/>
        <end position="18"/>
    </location>
</feature>
<protein>
    <recommendedName>
        <fullName evidence="5">Sulfotransferase domain-containing protein</fullName>
    </recommendedName>
</protein>
<dbReference type="GO" id="GO:0008146">
    <property type="term" value="F:sulfotransferase activity"/>
    <property type="evidence" value="ECO:0007669"/>
    <property type="project" value="InterPro"/>
</dbReference>
<accession>A0AAD7UPG6</accession>
<comment type="similarity">
    <text evidence="1">Belongs to the sulfotransferase 1 family.</text>
</comment>
<feature type="domain" description="Sulfotransferase" evidence="5">
    <location>
        <begin position="112"/>
        <end position="471"/>
    </location>
</feature>
<evidence type="ECO:0000256" key="1">
    <source>
        <dbReference type="ARBA" id="ARBA00005771"/>
    </source>
</evidence>
<sequence>MKVVRWWWWCFFFVSAAAKNPEFDESNTARCRRTFDGPLELDLDRWHVKSMPFDIATAVAARKHGSYTFRVSDGQEAFTLKFAMVEGVPWPQPINKAKYERSRETVRLRSGDVVVATYPKSGTTWMEQIVLLLLHGADAASKLSPESRNTLTKSTGIGKVWLEPMLAGTRSGRFTVGDFDRMSAPRVIKSHAPYHMLMGIPRPGTGRGISTGPLEASEAKVVYVARNAKDAAVSLYYQRAPVKLRRRELARFQRRRLATRDDDRPGRREWSFRDNLLLRMLQRRRDHGGGGSSLDHGGSLDPLRVLLNNGTVSSNRRMPMDAWCALYLRGAMSCGSYFDHVARWYAASRSSSNVLFVTYEDMKRDPTGVIKRVAAHLGVSRSDSEIARVHRASTFEAMQAQAPPRTKTSGTRSKASTRDSKFAIPPGTPFAKVNRTASGHLRQGLVGSWRTHFSAKLSDQFDAIYAAQMANAVSRAARDFGVPPEAPEFYFGCNITW</sequence>
<dbReference type="AlphaFoldDB" id="A0AAD7UPG6"/>
<dbReference type="Pfam" id="PF00685">
    <property type="entry name" value="Sulfotransfer_1"/>
    <property type="match status" value="1"/>
</dbReference>
<proteinExistence type="inferred from homology"/>
<keyword evidence="2" id="KW-0808">Transferase</keyword>